<dbReference type="PANTHER" id="PTHR33067">
    <property type="entry name" value="RNA-DIRECTED DNA POLYMERASE-RELATED"/>
    <property type="match status" value="1"/>
</dbReference>
<evidence type="ECO:0000313" key="1">
    <source>
        <dbReference type="EMBL" id="KAK9042581.1"/>
    </source>
</evidence>
<evidence type="ECO:0000313" key="2">
    <source>
        <dbReference type="Proteomes" id="UP001396334"/>
    </source>
</evidence>
<name>A0ABR2TYM7_9ROSI</name>
<dbReference type="EMBL" id="JBBPBN010000004">
    <property type="protein sequence ID" value="KAK9042581.1"/>
    <property type="molecule type" value="Genomic_DNA"/>
</dbReference>
<sequence>MPWHSESKGNAPVSSSNSMEATMQEFISTTKTMLQEHSASIKHHGNMLQTQGAVLQSHSSSLRALETQVGQIAQALQVRPQGNLPSNTEVIKSNGKEHCSALTLRSGKEINNDDKFGGKLMEDPTPSDVQKESEDVIDSLIEDDKGEKLDNEKTEEQHVNATTSAIPKPARDEKRRAESYETVAVASEYCAGRVELPIKKKDPGNFIIPCSIGNNFMANALCDLGSSVNLMPKAAFKKLGKVEDVIVKIKDFEKHKKGDDEEHEATPCESHQVSSFTIRPGMRFESLDFSEFIAPKPSLQHAPSLELKPLPPHLKYVYLGSNETLPVIISSKLLPGSL</sequence>
<keyword evidence="2" id="KW-1185">Reference proteome</keyword>
<dbReference type="PANTHER" id="PTHR33067:SF9">
    <property type="entry name" value="RNA-DIRECTED DNA POLYMERASE"/>
    <property type="match status" value="1"/>
</dbReference>
<comment type="caution">
    <text evidence="1">The sequence shown here is derived from an EMBL/GenBank/DDBJ whole genome shotgun (WGS) entry which is preliminary data.</text>
</comment>
<gene>
    <name evidence="1" type="ORF">V6N11_017649</name>
</gene>
<reference evidence="1 2" key="1">
    <citation type="journal article" date="2024" name="G3 (Bethesda)">
        <title>Genome assembly of Hibiscus sabdariffa L. provides insights into metabolisms of medicinal natural products.</title>
        <authorList>
            <person name="Kim T."/>
        </authorList>
    </citation>
    <scope>NUCLEOTIDE SEQUENCE [LARGE SCALE GENOMIC DNA]</scope>
    <source>
        <strain evidence="1">TK-2024</strain>
        <tissue evidence="1">Old leaves</tissue>
    </source>
</reference>
<organism evidence="1 2">
    <name type="scientific">Hibiscus sabdariffa</name>
    <name type="common">roselle</name>
    <dbReference type="NCBI Taxonomy" id="183260"/>
    <lineage>
        <taxon>Eukaryota</taxon>
        <taxon>Viridiplantae</taxon>
        <taxon>Streptophyta</taxon>
        <taxon>Embryophyta</taxon>
        <taxon>Tracheophyta</taxon>
        <taxon>Spermatophyta</taxon>
        <taxon>Magnoliopsida</taxon>
        <taxon>eudicotyledons</taxon>
        <taxon>Gunneridae</taxon>
        <taxon>Pentapetalae</taxon>
        <taxon>rosids</taxon>
        <taxon>malvids</taxon>
        <taxon>Malvales</taxon>
        <taxon>Malvaceae</taxon>
        <taxon>Malvoideae</taxon>
        <taxon>Hibiscus</taxon>
    </lineage>
</organism>
<accession>A0ABR2TYM7</accession>
<dbReference type="Proteomes" id="UP001396334">
    <property type="component" value="Unassembled WGS sequence"/>
</dbReference>
<dbReference type="InterPro" id="IPR021109">
    <property type="entry name" value="Peptidase_aspartic_dom_sf"/>
</dbReference>
<proteinExistence type="predicted"/>
<protein>
    <submittedName>
        <fullName evidence="1">Uncharacterized protein</fullName>
    </submittedName>
</protein>
<dbReference type="Gene3D" id="2.40.70.10">
    <property type="entry name" value="Acid Proteases"/>
    <property type="match status" value="1"/>
</dbReference>